<dbReference type="Proteomes" id="UP001500843">
    <property type="component" value="Unassembled WGS sequence"/>
</dbReference>
<evidence type="ECO:0000259" key="3">
    <source>
        <dbReference type="Pfam" id="PF03372"/>
    </source>
</evidence>
<feature type="chain" id="PRO_5045825461" evidence="2">
    <location>
        <begin position="28"/>
        <end position="449"/>
    </location>
</feature>
<evidence type="ECO:0000256" key="2">
    <source>
        <dbReference type="SAM" id="SignalP"/>
    </source>
</evidence>
<keyword evidence="4" id="KW-0255">Endonuclease</keyword>
<feature type="domain" description="Endonuclease/exonuclease/phosphatase" evidence="3">
    <location>
        <begin position="75"/>
        <end position="440"/>
    </location>
</feature>
<keyword evidence="5" id="KW-1185">Reference proteome</keyword>
<dbReference type="SUPFAM" id="SSF56219">
    <property type="entry name" value="DNase I-like"/>
    <property type="match status" value="1"/>
</dbReference>
<feature type="region of interest" description="Disordered" evidence="1">
    <location>
        <begin position="35"/>
        <end position="69"/>
    </location>
</feature>
<feature type="signal peptide" evidence="2">
    <location>
        <begin position="1"/>
        <end position="27"/>
    </location>
</feature>
<dbReference type="InterPro" id="IPR036691">
    <property type="entry name" value="Endo/exonu/phosph_ase_sf"/>
</dbReference>
<sequence>MRASTPARLTGAAAAAALLAGALVASAGTASAGTMSAGATSAGTAPTSSADTLSAGTSSDGGRRGTGHKTLRAATYNLSLNRAEEGELVDDLSTGGDAQAATVAEVIQHANPDVVLLNEFDYSGDADAYAAADLFRENYLEVPQGTGDPVEYPYAFVAPVNTGVPSGFDLNNDGTVGGGDDALGFGLFPGQYGMVVLSKYPIQHDRVRTFQDFRWQDMPGALLPDDPATDAPADWYSAEELAALPLSSKSHWDVPVRVGRDTVHVLAAHPTPPSFDGTEDRNGLRNHDEIRFWADYVRGGRAAGYQYDDAGRRGGLRPGSSFVIVGDYNADPLDGDSVTGDSGAAAIDQLLHHPWIADPQATSAGAPEAAGLQAGANLDHLGDPALDTADFADTAPGNLRVDYVLPSRDLRVRDAGVFWPVAADPLSRLTGAYPFPSSDHRLVWTDLKP</sequence>
<name>A0ABP8WKF0_9MICO</name>
<dbReference type="RefSeq" id="WP_253875285.1">
    <property type="nucleotide sequence ID" value="NZ_BAABHM010000005.1"/>
</dbReference>
<keyword evidence="4" id="KW-0540">Nuclease</keyword>
<evidence type="ECO:0000313" key="4">
    <source>
        <dbReference type="EMBL" id="GAA4691394.1"/>
    </source>
</evidence>
<dbReference type="Pfam" id="PF03372">
    <property type="entry name" value="Exo_endo_phos"/>
    <property type="match status" value="1"/>
</dbReference>
<organism evidence="4 5">
    <name type="scientific">Promicromonospora umidemergens</name>
    <dbReference type="NCBI Taxonomy" id="629679"/>
    <lineage>
        <taxon>Bacteria</taxon>
        <taxon>Bacillati</taxon>
        <taxon>Actinomycetota</taxon>
        <taxon>Actinomycetes</taxon>
        <taxon>Micrococcales</taxon>
        <taxon>Promicromonosporaceae</taxon>
        <taxon>Promicromonospora</taxon>
    </lineage>
</organism>
<evidence type="ECO:0000313" key="5">
    <source>
        <dbReference type="Proteomes" id="UP001500843"/>
    </source>
</evidence>
<gene>
    <name evidence="4" type="ORF">GCM10023198_07760</name>
</gene>
<reference evidence="5" key="1">
    <citation type="journal article" date="2019" name="Int. J. Syst. Evol. Microbiol.">
        <title>The Global Catalogue of Microorganisms (GCM) 10K type strain sequencing project: providing services to taxonomists for standard genome sequencing and annotation.</title>
        <authorList>
            <consortium name="The Broad Institute Genomics Platform"/>
            <consortium name="The Broad Institute Genome Sequencing Center for Infectious Disease"/>
            <person name="Wu L."/>
            <person name="Ma J."/>
        </authorList>
    </citation>
    <scope>NUCLEOTIDE SEQUENCE [LARGE SCALE GENOMIC DNA]</scope>
    <source>
        <strain evidence="5">JCM 17975</strain>
    </source>
</reference>
<dbReference type="InterPro" id="IPR005135">
    <property type="entry name" value="Endo/exonuclease/phosphatase"/>
</dbReference>
<feature type="compositionally biased region" description="Low complexity" evidence="1">
    <location>
        <begin position="35"/>
        <end position="60"/>
    </location>
</feature>
<dbReference type="EMBL" id="BAABHM010000005">
    <property type="protein sequence ID" value="GAA4691394.1"/>
    <property type="molecule type" value="Genomic_DNA"/>
</dbReference>
<proteinExistence type="predicted"/>
<keyword evidence="2" id="KW-0732">Signal</keyword>
<protein>
    <submittedName>
        <fullName evidence="4">Endonuclease/exonuclease/phosphatase family protein</fullName>
    </submittedName>
</protein>
<keyword evidence="4" id="KW-0378">Hydrolase</keyword>
<comment type="caution">
    <text evidence="4">The sequence shown here is derived from an EMBL/GenBank/DDBJ whole genome shotgun (WGS) entry which is preliminary data.</text>
</comment>
<accession>A0ABP8WKF0</accession>
<evidence type="ECO:0000256" key="1">
    <source>
        <dbReference type="SAM" id="MobiDB-lite"/>
    </source>
</evidence>
<dbReference type="Gene3D" id="3.60.10.10">
    <property type="entry name" value="Endonuclease/exonuclease/phosphatase"/>
    <property type="match status" value="1"/>
</dbReference>
<dbReference type="GO" id="GO:0004519">
    <property type="term" value="F:endonuclease activity"/>
    <property type="evidence" value="ECO:0007669"/>
    <property type="project" value="UniProtKB-KW"/>
</dbReference>